<evidence type="ECO:0000313" key="3">
    <source>
        <dbReference type="EMBL" id="MFC6239465.1"/>
    </source>
</evidence>
<keyword evidence="1" id="KW-0472">Membrane</keyword>
<feature type="transmembrane region" description="Helical" evidence="1">
    <location>
        <begin position="194"/>
        <end position="216"/>
    </location>
</feature>
<dbReference type="InterPro" id="IPR003675">
    <property type="entry name" value="Rce1/LyrA-like_dom"/>
</dbReference>
<protein>
    <submittedName>
        <fullName evidence="3">CPBP family intramembrane glutamic endopeptidase</fullName>
        <ecNumber evidence="3">3.4.-.-</ecNumber>
    </submittedName>
</protein>
<organism evidence="3 4">
    <name type="scientific">Longivirga aurantiaca</name>
    <dbReference type="NCBI Taxonomy" id="1837743"/>
    <lineage>
        <taxon>Bacteria</taxon>
        <taxon>Bacillati</taxon>
        <taxon>Actinomycetota</taxon>
        <taxon>Actinomycetes</taxon>
        <taxon>Sporichthyales</taxon>
        <taxon>Sporichthyaceae</taxon>
        <taxon>Longivirga</taxon>
    </lineage>
</organism>
<dbReference type="GO" id="GO:0016787">
    <property type="term" value="F:hydrolase activity"/>
    <property type="evidence" value="ECO:0007669"/>
    <property type="project" value="UniProtKB-KW"/>
</dbReference>
<evidence type="ECO:0000313" key="4">
    <source>
        <dbReference type="Proteomes" id="UP001596138"/>
    </source>
</evidence>
<dbReference type="InterPro" id="IPR015837">
    <property type="entry name" value="UCP026622_CAAX_protease"/>
</dbReference>
<sequence length="261" mass="27434">MKVLSRTAGGVALVAGIVMGVWLLGDIGAMAGVVLAMLGFQALTRKVEGQHYVSAALITTAGLIVIGWKHGVTLTELGLGRSTWLTGLIWSVGIILTIGIVIGIAGGIPRMHKYFADDRVSDADGVLTSRRVLLDIPFGTVLVEEFAFRGLLLALMTAQWGVVWAVAITSLLFGLWHIGPALEMHSAHQEATGHVLVTVGSTVLFTGLSGVGFAVLRIFTGSLFPPAALHWAANGTGVVVGFFVNRRLRHQAEAAALDPPA</sequence>
<feature type="transmembrane region" description="Helical" evidence="1">
    <location>
        <begin position="88"/>
        <end position="111"/>
    </location>
</feature>
<keyword evidence="1" id="KW-1133">Transmembrane helix</keyword>
<feature type="domain" description="CAAX prenyl protease 2/Lysostaphin resistance protein A-like" evidence="2">
    <location>
        <begin position="137"/>
        <end position="235"/>
    </location>
</feature>
<feature type="transmembrane region" description="Helical" evidence="1">
    <location>
        <begin position="228"/>
        <end position="244"/>
    </location>
</feature>
<dbReference type="Pfam" id="PF02517">
    <property type="entry name" value="Rce1-like"/>
    <property type="match status" value="1"/>
</dbReference>
<dbReference type="PIRSF" id="PIRSF026622">
    <property type="entry name" value="Proteas_026622"/>
    <property type="match status" value="1"/>
</dbReference>
<evidence type="ECO:0000259" key="2">
    <source>
        <dbReference type="Pfam" id="PF02517"/>
    </source>
</evidence>
<accession>A0ABW1T568</accession>
<gene>
    <name evidence="3" type="ORF">ACFQGU_16450</name>
</gene>
<dbReference type="Proteomes" id="UP001596138">
    <property type="component" value="Unassembled WGS sequence"/>
</dbReference>
<keyword evidence="4" id="KW-1185">Reference proteome</keyword>
<feature type="transmembrane region" description="Helical" evidence="1">
    <location>
        <begin position="12"/>
        <end position="40"/>
    </location>
</feature>
<keyword evidence="3" id="KW-0378">Hydrolase</keyword>
<feature type="transmembrane region" description="Helical" evidence="1">
    <location>
        <begin position="52"/>
        <end position="68"/>
    </location>
</feature>
<evidence type="ECO:0000256" key="1">
    <source>
        <dbReference type="SAM" id="Phobius"/>
    </source>
</evidence>
<feature type="transmembrane region" description="Helical" evidence="1">
    <location>
        <begin position="162"/>
        <end position="182"/>
    </location>
</feature>
<reference evidence="4" key="1">
    <citation type="journal article" date="2019" name="Int. J. Syst. Evol. Microbiol.">
        <title>The Global Catalogue of Microorganisms (GCM) 10K type strain sequencing project: providing services to taxonomists for standard genome sequencing and annotation.</title>
        <authorList>
            <consortium name="The Broad Institute Genomics Platform"/>
            <consortium name="The Broad Institute Genome Sequencing Center for Infectious Disease"/>
            <person name="Wu L."/>
            <person name="Ma J."/>
        </authorList>
    </citation>
    <scope>NUCLEOTIDE SEQUENCE [LARGE SCALE GENOMIC DNA]</scope>
    <source>
        <strain evidence="4">CGMCC 4.7317</strain>
    </source>
</reference>
<proteinExistence type="predicted"/>
<keyword evidence="1" id="KW-0812">Transmembrane</keyword>
<dbReference type="EMBL" id="JBHSTI010000033">
    <property type="protein sequence ID" value="MFC6239465.1"/>
    <property type="molecule type" value="Genomic_DNA"/>
</dbReference>
<name>A0ABW1T568_9ACTN</name>
<comment type="caution">
    <text evidence="3">The sequence shown here is derived from an EMBL/GenBank/DDBJ whole genome shotgun (WGS) entry which is preliminary data.</text>
</comment>
<dbReference type="EC" id="3.4.-.-" evidence="3"/>
<dbReference type="RefSeq" id="WP_386768785.1">
    <property type="nucleotide sequence ID" value="NZ_JBHSTI010000033.1"/>
</dbReference>